<dbReference type="SUPFAM" id="SSF56112">
    <property type="entry name" value="Protein kinase-like (PK-like)"/>
    <property type="match status" value="1"/>
</dbReference>
<protein>
    <recommendedName>
        <fullName evidence="1">non-specific serine/threonine protein kinase</fullName>
        <ecNumber evidence="1">2.7.11.1</ecNumber>
    </recommendedName>
</protein>
<keyword evidence="4" id="KW-1185">Reference proteome</keyword>
<comment type="caution">
    <text evidence="3">The sequence shown here is derived from an EMBL/GenBank/DDBJ whole genome shotgun (WGS) entry which is preliminary data.</text>
</comment>
<dbReference type="Proteomes" id="UP001165289">
    <property type="component" value="Unassembled WGS sequence"/>
</dbReference>
<dbReference type="GO" id="GO:0004674">
    <property type="term" value="F:protein serine/threonine kinase activity"/>
    <property type="evidence" value="ECO:0007669"/>
    <property type="project" value="UniProtKB-EC"/>
</dbReference>
<dbReference type="Pfam" id="PF00069">
    <property type="entry name" value="Pkinase"/>
    <property type="match status" value="1"/>
</dbReference>
<sequence>MPIKRKPGGGRKPKVKLLPAQVLPIGQLLTDLTKRGWSLGAKVGMGGCGEIFLAAPSGKPITPDQASHVIKIEPHANGPLFSELAFYHRAAKAEMIKNWQLRYKEATYVGVPAYIAEGWHELNGDRWRFMVMERFGEDLEMIFTKHGRIFSLPTVCTVAISLLNSLEYLHNNEYVHADIKGANLLVGRTKSKRHEVYLVDYGLAYRYLADGKHREYQEDPRCAHDGTIEFTSRDAHKGVLRSPGIFHSQEILPYCNYYQQFHFTSTVPLYVRMYCKVLDALIK</sequence>
<dbReference type="EC" id="2.7.11.1" evidence="1"/>
<proteinExistence type="predicted"/>
<dbReference type="EMBL" id="JAKMXF010000111">
    <property type="protein sequence ID" value="KAI6657721.1"/>
    <property type="molecule type" value="Genomic_DNA"/>
</dbReference>
<gene>
    <name evidence="3" type="ORF">LOD99_466</name>
</gene>
<dbReference type="InterPro" id="IPR050235">
    <property type="entry name" value="CK1_Ser-Thr_kinase"/>
</dbReference>
<keyword evidence="3" id="KW-0418">Kinase</keyword>
<dbReference type="PROSITE" id="PS00108">
    <property type="entry name" value="PROTEIN_KINASE_ST"/>
    <property type="match status" value="1"/>
</dbReference>
<evidence type="ECO:0000313" key="3">
    <source>
        <dbReference type="EMBL" id="KAI6657721.1"/>
    </source>
</evidence>
<name>A0AAV7K9K5_9METZ</name>
<reference evidence="3 4" key="1">
    <citation type="journal article" date="2023" name="BMC Biol.">
        <title>The compact genome of the sponge Oopsacas minuta (Hexactinellida) is lacking key metazoan core genes.</title>
        <authorList>
            <person name="Santini S."/>
            <person name="Schenkelaars Q."/>
            <person name="Jourda C."/>
            <person name="Duchesne M."/>
            <person name="Belahbib H."/>
            <person name="Rocher C."/>
            <person name="Selva M."/>
            <person name="Riesgo A."/>
            <person name="Vervoort M."/>
            <person name="Leys S.P."/>
            <person name="Kodjabachian L."/>
            <person name="Le Bivic A."/>
            <person name="Borchiellini C."/>
            <person name="Claverie J.M."/>
            <person name="Renard E."/>
        </authorList>
    </citation>
    <scope>NUCLEOTIDE SEQUENCE [LARGE SCALE GENOMIC DNA]</scope>
    <source>
        <strain evidence="3">SPO-2</strain>
    </source>
</reference>
<dbReference type="PROSITE" id="PS50011">
    <property type="entry name" value="PROTEIN_KINASE_DOM"/>
    <property type="match status" value="1"/>
</dbReference>
<evidence type="ECO:0000256" key="1">
    <source>
        <dbReference type="ARBA" id="ARBA00012513"/>
    </source>
</evidence>
<evidence type="ECO:0000313" key="4">
    <source>
        <dbReference type="Proteomes" id="UP001165289"/>
    </source>
</evidence>
<dbReference type="InterPro" id="IPR008271">
    <property type="entry name" value="Ser/Thr_kinase_AS"/>
</dbReference>
<dbReference type="AlphaFoldDB" id="A0AAV7K9K5"/>
<dbReference type="PANTHER" id="PTHR11909">
    <property type="entry name" value="CASEIN KINASE-RELATED"/>
    <property type="match status" value="1"/>
</dbReference>
<dbReference type="SMART" id="SM00220">
    <property type="entry name" value="S_TKc"/>
    <property type="match status" value="1"/>
</dbReference>
<dbReference type="InterPro" id="IPR000719">
    <property type="entry name" value="Prot_kinase_dom"/>
</dbReference>
<organism evidence="3 4">
    <name type="scientific">Oopsacas minuta</name>
    <dbReference type="NCBI Taxonomy" id="111878"/>
    <lineage>
        <taxon>Eukaryota</taxon>
        <taxon>Metazoa</taxon>
        <taxon>Porifera</taxon>
        <taxon>Hexactinellida</taxon>
        <taxon>Hexasterophora</taxon>
        <taxon>Lyssacinosida</taxon>
        <taxon>Leucopsacidae</taxon>
        <taxon>Oopsacas</taxon>
    </lineage>
</organism>
<accession>A0AAV7K9K5</accession>
<keyword evidence="3" id="KW-0808">Transferase</keyword>
<feature type="domain" description="Protein kinase" evidence="2">
    <location>
        <begin position="37"/>
        <end position="283"/>
    </location>
</feature>
<evidence type="ECO:0000259" key="2">
    <source>
        <dbReference type="PROSITE" id="PS50011"/>
    </source>
</evidence>
<dbReference type="Gene3D" id="1.10.510.10">
    <property type="entry name" value="Transferase(Phosphotransferase) domain 1"/>
    <property type="match status" value="1"/>
</dbReference>
<dbReference type="InterPro" id="IPR011009">
    <property type="entry name" value="Kinase-like_dom_sf"/>
</dbReference>
<dbReference type="GO" id="GO:0005524">
    <property type="term" value="F:ATP binding"/>
    <property type="evidence" value="ECO:0007669"/>
    <property type="project" value="InterPro"/>
</dbReference>